<dbReference type="Gene3D" id="2.120.10.30">
    <property type="entry name" value="TolB, C-terminal domain"/>
    <property type="match status" value="1"/>
</dbReference>
<name>A0ABT7D2K7_9ACTN</name>
<dbReference type="InterPro" id="IPR011042">
    <property type="entry name" value="6-blade_b-propeller_TolB-like"/>
</dbReference>
<keyword evidence="4" id="KW-1185">Reference proteome</keyword>
<protein>
    <submittedName>
        <fullName evidence="3">S9 family peptidase</fullName>
        <ecNumber evidence="3">3.4.-.-</ecNumber>
    </submittedName>
</protein>
<keyword evidence="1 3" id="KW-0378">Hydrolase</keyword>
<dbReference type="SUPFAM" id="SSF69304">
    <property type="entry name" value="Tricorn protease N-terminal domain"/>
    <property type="match status" value="1"/>
</dbReference>
<dbReference type="EC" id="3.4.-.-" evidence="3"/>
<dbReference type="InterPro" id="IPR029058">
    <property type="entry name" value="AB_hydrolase_fold"/>
</dbReference>
<evidence type="ECO:0000313" key="3">
    <source>
        <dbReference type="EMBL" id="MDJ1640035.1"/>
    </source>
</evidence>
<dbReference type="GO" id="GO:0016787">
    <property type="term" value="F:hydrolase activity"/>
    <property type="evidence" value="ECO:0007669"/>
    <property type="project" value="UniProtKB-KW"/>
</dbReference>
<feature type="domain" description="Peptidase S9 prolyl oligopeptidase catalytic" evidence="2">
    <location>
        <begin position="593"/>
        <end position="796"/>
    </location>
</feature>
<dbReference type="RefSeq" id="WP_283891964.1">
    <property type="nucleotide sequence ID" value="NZ_JARWAF010000002.1"/>
</dbReference>
<accession>A0ABT7D2K7</accession>
<dbReference type="PANTHER" id="PTHR42776:SF27">
    <property type="entry name" value="DIPEPTIDYL PEPTIDASE FAMILY MEMBER 6"/>
    <property type="match status" value="1"/>
</dbReference>
<gene>
    <name evidence="3" type="ORF">P5W92_06375</name>
</gene>
<dbReference type="PANTHER" id="PTHR42776">
    <property type="entry name" value="SERINE PEPTIDASE S9 FAMILY MEMBER"/>
    <property type="match status" value="1"/>
</dbReference>
<dbReference type="Proteomes" id="UP001237194">
    <property type="component" value="Unassembled WGS sequence"/>
</dbReference>
<evidence type="ECO:0000256" key="1">
    <source>
        <dbReference type="ARBA" id="ARBA00022801"/>
    </source>
</evidence>
<comment type="caution">
    <text evidence="3">The sequence shown here is derived from an EMBL/GenBank/DDBJ whole genome shotgun (WGS) entry which is preliminary data.</text>
</comment>
<dbReference type="SUPFAM" id="SSF53474">
    <property type="entry name" value="alpha/beta-Hydrolases"/>
    <property type="match status" value="1"/>
</dbReference>
<evidence type="ECO:0000313" key="4">
    <source>
        <dbReference type="Proteomes" id="UP001237194"/>
    </source>
</evidence>
<dbReference type="Gene3D" id="3.40.50.1820">
    <property type="entry name" value="alpha/beta hydrolase"/>
    <property type="match status" value="1"/>
</dbReference>
<proteinExistence type="predicted"/>
<dbReference type="Pfam" id="PF00326">
    <property type="entry name" value="Peptidase_S9"/>
    <property type="match status" value="1"/>
</dbReference>
<sequence length="806" mass="85379">MSVPEFMSPEHIEAMRGLLHGEPAVLAVCRDLDRRYGISYVLTDGPGGEEIHWQMTFDPVTGVHVELGDSDRADVVYRGDWTAVMRAAAARRRGEAPPDPLVVDGDPAVLDRIGPAFASAHRVAAIETSLPDIGPLPELSAIAGSGDIRETAARSFTERAFRAVHEPAFGRPHRLSEPDASPDGARVALTGAVFDELVGLPRSGAFQLAADGLRALDPGDGSRRSPRFSPDGRHVALLTDEAEPGVFQAVILSGADLGQRTLAPGVVGTVEYLAWSPDGSAVLLGVAGRGADLAGGQGSGTTQEQRAHQPDWAPSVEAAVPANVWRSVHVFDLASGELRRWSPAGLNVWEAAWLGSDAIVAVTSPSPDEGAWYTAALTLIRRDGTATRLHAPRDQLGWPAGSPDGDAVAVVEAIASDRWVVAGDLLVGPPGALEPVDTLGVDVTATHWIDERRLGYAGVRGLETVLAVHDRITGTTNELWSAADTGCGMPYPQAGWTAAGDAVIVEEGYRVPQRLVTVPGDGEPPRVLHRTDHPGTDHLLGLAGTAQPVSWRSSDGLRIEGLLCLPPGDGPFPLVVNIHGGPVWAYRNQWSMFSTVVPVLVSRGYAVLNPNPRGSSGRGRAFARRVLGDPGGLDGQDILSGVDALVGRGIADPARVGLMGGSYGGYLSSWLVTQDQRWAAAVPVAPVTDWYSQHFTSNIPFFDQLLLGGSPAPDGAYAARSPLTHVAAATTPCLLVAGALDRCTPPTQAQEFHRGLREHGTESTLVVYPREGHGVRAFPACIDYTARLLGWFERHMPAKAENRRTA</sequence>
<organism evidence="3 4">
    <name type="scientific">Streptomyces pakalii</name>
    <dbReference type="NCBI Taxonomy" id="3036494"/>
    <lineage>
        <taxon>Bacteria</taxon>
        <taxon>Bacillati</taxon>
        <taxon>Actinomycetota</taxon>
        <taxon>Actinomycetes</taxon>
        <taxon>Kitasatosporales</taxon>
        <taxon>Streptomycetaceae</taxon>
        <taxon>Streptomyces</taxon>
    </lineage>
</organism>
<dbReference type="InterPro" id="IPR001375">
    <property type="entry name" value="Peptidase_S9_cat"/>
</dbReference>
<reference evidence="3 4" key="1">
    <citation type="submission" date="2023-04" db="EMBL/GenBank/DDBJ databases">
        <title>A novel species of the genus Streptomyces: Streptomyces pakalii sp. nov. isolated from a Mexican soil jungle.</title>
        <authorList>
            <person name="Chavez-Hernandez M.A."/>
            <person name="Ortiz-Alvarez J."/>
            <person name="Villa-Tanaca L."/>
            <person name="Hernandez-Rodriguez C."/>
        </authorList>
    </citation>
    <scope>NUCLEOTIDE SEQUENCE [LARGE SCALE GENOMIC DNA]</scope>
    <source>
        <strain evidence="3 4">ENCB-J15</strain>
    </source>
</reference>
<evidence type="ECO:0000259" key="2">
    <source>
        <dbReference type="Pfam" id="PF00326"/>
    </source>
</evidence>
<dbReference type="EMBL" id="JARWAF010000002">
    <property type="protein sequence ID" value="MDJ1640035.1"/>
    <property type="molecule type" value="Genomic_DNA"/>
</dbReference>